<dbReference type="InterPro" id="IPR011990">
    <property type="entry name" value="TPR-like_helical_dom_sf"/>
</dbReference>
<sequence>MPSVRRLSLLAACALATSAATLRAQPPGGGGQPQKFENLKVFPKDIPRDSLLGIMRSFTGALGVNCTFCHVAEPAPPGAPGPREQLRPAKDDKPTKETARFMIRMADSLNRVVLAALPNRHSPTVVVSCATCHHGSPLPQTTVAMLSEAVEKTGVDSAIAQYRKLRGEMVSGRYDFREGPVNDLAQALAARGRGADAIKLLEMNQEFFPNSPDVDVAMAEVYLRGGDRDKAIARFRAALTKRPNDPRVLRRLQDLGVSPSGDR</sequence>
<feature type="repeat" description="TPR" evidence="9">
    <location>
        <begin position="212"/>
        <end position="245"/>
    </location>
</feature>
<keyword evidence="8" id="KW-0408">Iron</keyword>
<dbReference type="GO" id="GO:0019684">
    <property type="term" value="P:photosynthesis, light reaction"/>
    <property type="evidence" value="ECO:0007669"/>
    <property type="project" value="InterPro"/>
</dbReference>
<evidence type="ECO:0000313" key="11">
    <source>
        <dbReference type="EMBL" id="AHG92707.1"/>
    </source>
</evidence>
<dbReference type="OrthoDB" id="9813732at2"/>
<keyword evidence="11" id="KW-0614">Plasmid</keyword>
<dbReference type="AlphaFoldDB" id="W0RQI2"/>
<keyword evidence="10" id="KW-0732">Signal</keyword>
<evidence type="ECO:0000256" key="2">
    <source>
        <dbReference type="ARBA" id="ARBA00015978"/>
    </source>
</evidence>
<feature type="chain" id="PRO_5004795841" description="Photosynthetic reaction center cytochrome c subunit" evidence="10">
    <location>
        <begin position="25"/>
        <end position="263"/>
    </location>
</feature>
<dbReference type="InterPro" id="IPR003158">
    <property type="entry name" value="Photosyn_RC_cyt_c-su"/>
</dbReference>
<keyword evidence="9" id="KW-0802">TPR repeat</keyword>
<evidence type="ECO:0000256" key="1">
    <source>
        <dbReference type="ARBA" id="ARBA00003196"/>
    </source>
</evidence>
<evidence type="ECO:0000256" key="10">
    <source>
        <dbReference type="SAM" id="SignalP"/>
    </source>
</evidence>
<dbReference type="PROSITE" id="PS50005">
    <property type="entry name" value="TPR"/>
    <property type="match status" value="1"/>
</dbReference>
<dbReference type="EMBL" id="CP007129">
    <property type="protein sequence ID" value="AHG92707.1"/>
    <property type="molecule type" value="Genomic_DNA"/>
</dbReference>
<dbReference type="Proteomes" id="UP000019151">
    <property type="component" value="Plasmid 1"/>
</dbReference>
<evidence type="ECO:0000256" key="8">
    <source>
        <dbReference type="ARBA" id="ARBA00023004"/>
    </source>
</evidence>
<dbReference type="GO" id="GO:0009055">
    <property type="term" value="F:electron transfer activity"/>
    <property type="evidence" value="ECO:0007669"/>
    <property type="project" value="InterPro"/>
</dbReference>
<dbReference type="NCBIfam" id="NF033196">
    <property type="entry name" value="c_type_nonphoto"/>
    <property type="match status" value="1"/>
</dbReference>
<keyword evidence="6" id="KW-0479">Metal-binding</keyword>
<dbReference type="SUPFAM" id="SSF48452">
    <property type="entry name" value="TPR-like"/>
    <property type="match status" value="1"/>
</dbReference>
<evidence type="ECO:0000256" key="5">
    <source>
        <dbReference type="ARBA" id="ARBA00022617"/>
    </source>
</evidence>
<dbReference type="KEGG" id="gba:J421_5172"/>
<dbReference type="HOGENOM" id="CLU_1056723_0_0_0"/>
<evidence type="ECO:0000256" key="4">
    <source>
        <dbReference type="ARBA" id="ARBA00022531"/>
    </source>
</evidence>
<organism evidence="11 12">
    <name type="scientific">Gemmatirosa kalamazoonensis</name>
    <dbReference type="NCBI Taxonomy" id="861299"/>
    <lineage>
        <taxon>Bacteria</taxon>
        <taxon>Pseudomonadati</taxon>
        <taxon>Gemmatimonadota</taxon>
        <taxon>Gemmatimonadia</taxon>
        <taxon>Gemmatimonadales</taxon>
        <taxon>Gemmatimonadaceae</taxon>
        <taxon>Gemmatirosa</taxon>
    </lineage>
</organism>
<dbReference type="GO" id="GO:0020037">
    <property type="term" value="F:heme binding"/>
    <property type="evidence" value="ECO:0007669"/>
    <property type="project" value="InterPro"/>
</dbReference>
<protein>
    <recommendedName>
        <fullName evidence="2">Photosynthetic reaction center cytochrome c subunit</fullName>
    </recommendedName>
</protein>
<keyword evidence="7" id="KW-0249">Electron transport</keyword>
<reference evidence="11 12" key="1">
    <citation type="journal article" date="2014" name="Genome Announc.">
        <title>Genome Sequence and Methylome of Soil Bacterium Gemmatirosa kalamazoonensis KBS708T, a Member of the Rarely Cultivated Gemmatimonadetes Phylum.</title>
        <authorList>
            <person name="Debruyn J.M."/>
            <person name="Radosevich M."/>
            <person name="Wommack K.E."/>
            <person name="Polson S.W."/>
            <person name="Hauser L.J."/>
            <person name="Fawaz M.N."/>
            <person name="Korlach J."/>
            <person name="Tsai Y.C."/>
        </authorList>
    </citation>
    <scope>NUCLEOTIDE SEQUENCE [LARGE SCALE GENOMIC DNA]</scope>
    <source>
        <strain evidence="11 12">KBS708</strain>
        <plasmid evidence="12">Plasmid 1</plasmid>
    </source>
</reference>
<dbReference type="Gene3D" id="1.10.468.10">
    <property type="entry name" value="Photosynthetic Reaction Center, subunit C, domain 2"/>
    <property type="match status" value="1"/>
</dbReference>
<proteinExistence type="predicted"/>
<dbReference type="Pfam" id="PF14559">
    <property type="entry name" value="TPR_19"/>
    <property type="match status" value="1"/>
</dbReference>
<geneLocation type="plasmid" evidence="11 12">
    <name>1</name>
</geneLocation>
<gene>
    <name evidence="11" type="ORF">J421_5172</name>
</gene>
<keyword evidence="4" id="KW-0602">Photosynthesis</keyword>
<name>W0RQI2_9BACT</name>
<dbReference type="InParanoid" id="W0RQI2"/>
<evidence type="ECO:0000256" key="7">
    <source>
        <dbReference type="ARBA" id="ARBA00022982"/>
    </source>
</evidence>
<dbReference type="Pfam" id="PF02276">
    <property type="entry name" value="CytoC_RC"/>
    <property type="match status" value="1"/>
</dbReference>
<keyword evidence="5" id="KW-0349">Heme</keyword>
<evidence type="ECO:0000256" key="9">
    <source>
        <dbReference type="PROSITE-ProRule" id="PRU00339"/>
    </source>
</evidence>
<dbReference type="GO" id="GO:0030077">
    <property type="term" value="C:plasma membrane light-harvesting complex"/>
    <property type="evidence" value="ECO:0007669"/>
    <property type="project" value="InterPro"/>
</dbReference>
<dbReference type="GO" id="GO:0005506">
    <property type="term" value="F:iron ion binding"/>
    <property type="evidence" value="ECO:0007669"/>
    <property type="project" value="InterPro"/>
</dbReference>
<feature type="signal peptide" evidence="10">
    <location>
        <begin position="1"/>
        <end position="24"/>
    </location>
</feature>
<dbReference type="InterPro" id="IPR036280">
    <property type="entry name" value="Multihaem_cyt_sf"/>
</dbReference>
<dbReference type="SUPFAM" id="SSF48695">
    <property type="entry name" value="Multiheme cytochromes"/>
    <property type="match status" value="1"/>
</dbReference>
<keyword evidence="12" id="KW-1185">Reference proteome</keyword>
<accession>W0RQI2</accession>
<dbReference type="InterPro" id="IPR019734">
    <property type="entry name" value="TPR_rpt"/>
</dbReference>
<dbReference type="Gene3D" id="1.25.40.10">
    <property type="entry name" value="Tetratricopeptide repeat domain"/>
    <property type="match status" value="1"/>
</dbReference>
<evidence type="ECO:0000313" key="12">
    <source>
        <dbReference type="Proteomes" id="UP000019151"/>
    </source>
</evidence>
<keyword evidence="3" id="KW-0813">Transport</keyword>
<dbReference type="InterPro" id="IPR023119">
    <property type="entry name" value="Multihaem_cyt_PRC_cyt_su-like"/>
</dbReference>
<comment type="function">
    <text evidence="1">The reaction center of purple bacteria contains a tightly bound cytochrome molecule which re-reduces the photo oxidized primary electron donor.</text>
</comment>
<evidence type="ECO:0000256" key="6">
    <source>
        <dbReference type="ARBA" id="ARBA00022723"/>
    </source>
</evidence>
<evidence type="ECO:0000256" key="3">
    <source>
        <dbReference type="ARBA" id="ARBA00022448"/>
    </source>
</evidence>
<dbReference type="RefSeq" id="WP_025414036.1">
    <property type="nucleotide sequence ID" value="NZ_CP007129.1"/>
</dbReference>